<evidence type="ECO:0000256" key="1">
    <source>
        <dbReference type="SAM" id="MobiDB-lite"/>
    </source>
</evidence>
<dbReference type="RefSeq" id="WP_166950628.1">
    <property type="nucleotide sequence ID" value="NZ_JAARLZ010000010.1"/>
</dbReference>
<keyword evidence="2" id="KW-0472">Membrane</keyword>
<keyword evidence="4" id="KW-1185">Reference proteome</keyword>
<comment type="caution">
    <text evidence="3">The sequence shown here is derived from an EMBL/GenBank/DDBJ whole genome shotgun (WGS) entry which is preliminary data.</text>
</comment>
<name>A0A7X5UCV4_9GAMM</name>
<reference evidence="3 4" key="1">
    <citation type="submission" date="2020-03" db="EMBL/GenBank/DDBJ databases">
        <authorList>
            <person name="Lai Q."/>
        </authorList>
    </citation>
    <scope>NUCLEOTIDE SEQUENCE [LARGE SCALE GENOMIC DNA]</scope>
    <source>
        <strain evidence="3 4">CCUG 25036</strain>
    </source>
</reference>
<evidence type="ECO:0000313" key="4">
    <source>
        <dbReference type="Proteomes" id="UP000490980"/>
    </source>
</evidence>
<keyword evidence="2" id="KW-0812">Transmembrane</keyword>
<feature type="transmembrane region" description="Helical" evidence="2">
    <location>
        <begin position="12"/>
        <end position="32"/>
    </location>
</feature>
<organism evidence="3 4">
    <name type="scientific">Luteibacter anthropi</name>
    <dbReference type="NCBI Taxonomy" id="564369"/>
    <lineage>
        <taxon>Bacteria</taxon>
        <taxon>Pseudomonadati</taxon>
        <taxon>Pseudomonadota</taxon>
        <taxon>Gammaproteobacteria</taxon>
        <taxon>Lysobacterales</taxon>
        <taxon>Rhodanobacteraceae</taxon>
        <taxon>Luteibacter</taxon>
    </lineage>
</organism>
<evidence type="ECO:0000313" key="3">
    <source>
        <dbReference type="EMBL" id="NII08160.1"/>
    </source>
</evidence>
<feature type="region of interest" description="Disordered" evidence="1">
    <location>
        <begin position="164"/>
        <end position="258"/>
    </location>
</feature>
<gene>
    <name evidence="3" type="ORF">HBF25_17385</name>
</gene>
<sequence length="258" mass="27179">MNAADQRRLTPVLGGVAIALAVVCGIFAMGVGRGVHWDDPAPPEGLPPMRAAALPTPAPIAQFVEVWQRPLFMSDRKPVAAADGDDSSSNIGDLELTGIIMTAGLRIALLHDKGKDVTVRVKEGSPLGDGHWTLATLKPRSAVFDNGGDHRELNLKVAAPDPLANAQGQKGAVPPPGQPPLPPRPSSPQQGNGIHIEQQPASGIAGPVPPQPAASGTRSAPPRQDDQALQQARIEALKQAVQRRRAEQQQHQQSQDTQ</sequence>
<accession>A0A7X5UCV4</accession>
<proteinExistence type="predicted"/>
<feature type="compositionally biased region" description="Pro residues" evidence="1">
    <location>
        <begin position="173"/>
        <end position="186"/>
    </location>
</feature>
<dbReference type="Proteomes" id="UP000490980">
    <property type="component" value="Unassembled WGS sequence"/>
</dbReference>
<dbReference type="EMBL" id="JAARLZ010000010">
    <property type="protein sequence ID" value="NII08160.1"/>
    <property type="molecule type" value="Genomic_DNA"/>
</dbReference>
<feature type="compositionally biased region" description="Low complexity" evidence="1">
    <location>
        <begin position="249"/>
        <end position="258"/>
    </location>
</feature>
<keyword evidence="2" id="KW-1133">Transmembrane helix</keyword>
<evidence type="ECO:0000256" key="2">
    <source>
        <dbReference type="SAM" id="Phobius"/>
    </source>
</evidence>
<dbReference type="AlphaFoldDB" id="A0A7X5UCV4"/>
<protein>
    <submittedName>
        <fullName evidence="3">General secretion pathway protein GspN</fullName>
    </submittedName>
</protein>